<gene>
    <name evidence="1" type="ORF">MAR_013009</name>
</gene>
<proteinExistence type="predicted"/>
<keyword evidence="2" id="KW-1185">Reference proteome</keyword>
<dbReference type="Proteomes" id="UP001164746">
    <property type="component" value="Chromosome 15"/>
</dbReference>
<organism evidence="1 2">
    <name type="scientific">Mya arenaria</name>
    <name type="common">Soft-shell clam</name>
    <dbReference type="NCBI Taxonomy" id="6604"/>
    <lineage>
        <taxon>Eukaryota</taxon>
        <taxon>Metazoa</taxon>
        <taxon>Spiralia</taxon>
        <taxon>Lophotrochozoa</taxon>
        <taxon>Mollusca</taxon>
        <taxon>Bivalvia</taxon>
        <taxon>Autobranchia</taxon>
        <taxon>Heteroconchia</taxon>
        <taxon>Euheterodonta</taxon>
        <taxon>Imparidentia</taxon>
        <taxon>Neoheterodontei</taxon>
        <taxon>Myida</taxon>
        <taxon>Myoidea</taxon>
        <taxon>Myidae</taxon>
        <taxon>Mya</taxon>
    </lineage>
</organism>
<evidence type="ECO:0000313" key="2">
    <source>
        <dbReference type="Proteomes" id="UP001164746"/>
    </source>
</evidence>
<reference evidence="1" key="1">
    <citation type="submission" date="2022-11" db="EMBL/GenBank/DDBJ databases">
        <title>Centuries of genome instability and evolution in soft-shell clam transmissible cancer (bioRxiv).</title>
        <authorList>
            <person name="Hart S.F.M."/>
            <person name="Yonemitsu M.A."/>
            <person name="Giersch R.M."/>
            <person name="Beal B.F."/>
            <person name="Arriagada G."/>
            <person name="Davis B.W."/>
            <person name="Ostrander E.A."/>
            <person name="Goff S.P."/>
            <person name="Metzger M.J."/>
        </authorList>
    </citation>
    <scope>NUCLEOTIDE SEQUENCE</scope>
    <source>
        <strain evidence="1">MELC-2E11</strain>
        <tissue evidence="1">Siphon/mantle</tissue>
    </source>
</reference>
<protein>
    <recommendedName>
        <fullName evidence="3">Secreted protein</fullName>
    </recommendedName>
</protein>
<accession>A0ABY7FYQ9</accession>
<dbReference type="EMBL" id="CP111026">
    <property type="protein sequence ID" value="WAR27305.1"/>
    <property type="molecule type" value="Genomic_DNA"/>
</dbReference>
<sequence length="111" mass="12284">MKRFYLMMCTICRLSLETLPKNGLVDQYISVWGNWEIPISMLIPRKALISAKVTSSQRSSGPFCAIFHTEYALVCATRACINWTGNMRRKYSRGVAVTVSKSSGSCGPGSP</sequence>
<name>A0ABY7FYQ9_MYAAR</name>
<evidence type="ECO:0008006" key="3">
    <source>
        <dbReference type="Google" id="ProtNLM"/>
    </source>
</evidence>
<evidence type="ECO:0000313" key="1">
    <source>
        <dbReference type="EMBL" id="WAR27305.1"/>
    </source>
</evidence>